<sequence>MKIYKPGDLLLMVSFYDAMKFLMLYSSHILLEESEQTFLQICERTIGSNPKVRASLTVYSSSLQIVHDRKLRFSYLAIIYHHISVPIASIPSNLETKGQLGTYNLARPKLLWRVPTALQPKQLLNRQRLAVHKHQLRWQLVRLARHLITHNPPRHVIAQHTLPHTQCKLPLPKNGSSFRICGTTPFLRRCLYRCLPPSHLLILDSPNYSTAGHWVREGSRSLMFRDGPWPSTRIYRNALRPSSAPLRVAFDYGLNNWEWKIVGDCRIIGHGCCWNLANVDWGQFGNFAADRRAFVLHRERIIEAVIVIGICSSRG</sequence>
<reference evidence="2" key="1">
    <citation type="journal article" date="2019" name="Curr. Biol.">
        <title>Genome Sequence of Striga asiatica Provides Insight into the Evolution of Plant Parasitism.</title>
        <authorList>
            <person name="Yoshida S."/>
            <person name="Kim S."/>
            <person name="Wafula E.K."/>
            <person name="Tanskanen J."/>
            <person name="Kim Y.M."/>
            <person name="Honaas L."/>
            <person name="Yang Z."/>
            <person name="Spallek T."/>
            <person name="Conn C.E."/>
            <person name="Ichihashi Y."/>
            <person name="Cheong K."/>
            <person name="Cui S."/>
            <person name="Der J.P."/>
            <person name="Gundlach H."/>
            <person name="Jiao Y."/>
            <person name="Hori C."/>
            <person name="Ishida J.K."/>
            <person name="Kasahara H."/>
            <person name="Kiba T."/>
            <person name="Kim M.S."/>
            <person name="Koo N."/>
            <person name="Laohavisit A."/>
            <person name="Lee Y.H."/>
            <person name="Lumba S."/>
            <person name="McCourt P."/>
            <person name="Mortimer J.C."/>
            <person name="Mutuku J.M."/>
            <person name="Nomura T."/>
            <person name="Sasaki-Sekimoto Y."/>
            <person name="Seto Y."/>
            <person name="Wang Y."/>
            <person name="Wakatake T."/>
            <person name="Sakakibara H."/>
            <person name="Demura T."/>
            <person name="Yamaguchi S."/>
            <person name="Yoneyama K."/>
            <person name="Manabe R.I."/>
            <person name="Nelson D.C."/>
            <person name="Schulman A.H."/>
            <person name="Timko M.P."/>
            <person name="dePamphilis C.W."/>
            <person name="Choi D."/>
            <person name="Shirasu K."/>
        </authorList>
    </citation>
    <scope>NUCLEOTIDE SEQUENCE [LARGE SCALE GENOMIC DNA]</scope>
    <source>
        <strain evidence="2">cv. UVA1</strain>
    </source>
</reference>
<dbReference type="EMBL" id="BKCP01008848">
    <property type="protein sequence ID" value="GER49862.1"/>
    <property type="molecule type" value="Genomic_DNA"/>
</dbReference>
<name>A0A5A7QXZ1_STRAF</name>
<keyword evidence="2" id="KW-1185">Reference proteome</keyword>
<evidence type="ECO:0000313" key="1">
    <source>
        <dbReference type="EMBL" id="GER49862.1"/>
    </source>
</evidence>
<protein>
    <submittedName>
        <fullName evidence="1">Transketolase 1</fullName>
    </submittedName>
</protein>
<organism evidence="1 2">
    <name type="scientific">Striga asiatica</name>
    <name type="common">Asiatic witchweed</name>
    <name type="synonym">Buchnera asiatica</name>
    <dbReference type="NCBI Taxonomy" id="4170"/>
    <lineage>
        <taxon>Eukaryota</taxon>
        <taxon>Viridiplantae</taxon>
        <taxon>Streptophyta</taxon>
        <taxon>Embryophyta</taxon>
        <taxon>Tracheophyta</taxon>
        <taxon>Spermatophyta</taxon>
        <taxon>Magnoliopsida</taxon>
        <taxon>eudicotyledons</taxon>
        <taxon>Gunneridae</taxon>
        <taxon>Pentapetalae</taxon>
        <taxon>asterids</taxon>
        <taxon>lamiids</taxon>
        <taxon>Lamiales</taxon>
        <taxon>Orobanchaceae</taxon>
        <taxon>Buchnereae</taxon>
        <taxon>Striga</taxon>
    </lineage>
</organism>
<dbReference type="AlphaFoldDB" id="A0A5A7QXZ1"/>
<comment type="caution">
    <text evidence="1">The sequence shown here is derived from an EMBL/GenBank/DDBJ whole genome shotgun (WGS) entry which is preliminary data.</text>
</comment>
<accession>A0A5A7QXZ1</accession>
<gene>
    <name evidence="1" type="ORF">STAS_27135</name>
</gene>
<dbReference type="Proteomes" id="UP000325081">
    <property type="component" value="Unassembled WGS sequence"/>
</dbReference>
<evidence type="ECO:0000313" key="2">
    <source>
        <dbReference type="Proteomes" id="UP000325081"/>
    </source>
</evidence>
<proteinExistence type="predicted"/>